<feature type="transmembrane region" description="Helical" evidence="1">
    <location>
        <begin position="155"/>
        <end position="174"/>
    </location>
</feature>
<dbReference type="SUPFAM" id="SSF82866">
    <property type="entry name" value="Multidrug efflux transporter AcrB transmembrane domain"/>
    <property type="match status" value="1"/>
</dbReference>
<reference evidence="2 3" key="1">
    <citation type="submission" date="2015-03" db="EMBL/GenBank/DDBJ databases">
        <title>Comparative genomics of Pseudomonas insights into diversity of traits involved in vanlence and defense.</title>
        <authorList>
            <person name="Qin Y."/>
        </authorList>
    </citation>
    <scope>NUCLEOTIDE SEQUENCE [LARGE SCALE GENOMIC DNA]</scope>
    <source>
        <strain evidence="2 3">H24</strain>
    </source>
</reference>
<dbReference type="PANTHER" id="PTHR32063">
    <property type="match status" value="1"/>
</dbReference>
<feature type="transmembrane region" description="Helical" evidence="1">
    <location>
        <begin position="99"/>
        <end position="120"/>
    </location>
</feature>
<dbReference type="InterPro" id="IPR001036">
    <property type="entry name" value="Acrflvin-R"/>
</dbReference>
<dbReference type="EMBL" id="LACH01000079">
    <property type="protein sequence ID" value="KJZ60821.1"/>
    <property type="molecule type" value="Genomic_DNA"/>
</dbReference>
<feature type="transmembrane region" description="Helical" evidence="1">
    <location>
        <begin position="194"/>
        <end position="214"/>
    </location>
</feature>
<feature type="transmembrane region" description="Helical" evidence="1">
    <location>
        <begin position="73"/>
        <end position="92"/>
    </location>
</feature>
<keyword evidence="1" id="KW-0812">Transmembrane</keyword>
<evidence type="ECO:0000256" key="1">
    <source>
        <dbReference type="SAM" id="Phobius"/>
    </source>
</evidence>
<name>A0A0F4UWF3_PSEFL</name>
<dbReference type="AlphaFoldDB" id="A0A0F4UWF3"/>
<dbReference type="Gene3D" id="1.20.1640.10">
    <property type="entry name" value="Multidrug efflux transporter AcrB transmembrane domain"/>
    <property type="match status" value="1"/>
</dbReference>
<keyword evidence="1" id="KW-1133">Transmembrane helix</keyword>
<comment type="caution">
    <text evidence="2">The sequence shown here is derived from an EMBL/GenBank/DDBJ whole genome shotgun (WGS) entry which is preliminary data.</text>
</comment>
<protein>
    <recommendedName>
        <fullName evidence="4">CusA/CzcA family heavy metal efflux RND transporter</fullName>
    </recommendedName>
</protein>
<evidence type="ECO:0008006" key="4">
    <source>
        <dbReference type="Google" id="ProtNLM"/>
    </source>
</evidence>
<evidence type="ECO:0000313" key="3">
    <source>
        <dbReference type="Proteomes" id="UP000033400"/>
    </source>
</evidence>
<dbReference type="Proteomes" id="UP000033400">
    <property type="component" value="Unassembled WGS sequence"/>
</dbReference>
<dbReference type="PRINTS" id="PR00702">
    <property type="entry name" value="ACRIFLAVINRP"/>
</dbReference>
<dbReference type="Pfam" id="PF00873">
    <property type="entry name" value="ACR_tran"/>
    <property type="match status" value="1"/>
</dbReference>
<dbReference type="PATRIC" id="fig|294.133.peg.5896"/>
<dbReference type="GO" id="GO:0042910">
    <property type="term" value="F:xenobiotic transmembrane transporter activity"/>
    <property type="evidence" value="ECO:0007669"/>
    <property type="project" value="TreeGrafter"/>
</dbReference>
<dbReference type="Gene3D" id="3.30.70.1320">
    <property type="entry name" value="Multidrug efflux transporter AcrB pore domain like"/>
    <property type="match status" value="1"/>
</dbReference>
<dbReference type="PANTHER" id="PTHR32063:SF19">
    <property type="entry name" value="CATION EFFLUX SYSTEM PROTEIN CUSA"/>
    <property type="match status" value="1"/>
</dbReference>
<dbReference type="GO" id="GO:0005886">
    <property type="term" value="C:plasma membrane"/>
    <property type="evidence" value="ECO:0007669"/>
    <property type="project" value="TreeGrafter"/>
</dbReference>
<keyword evidence="1" id="KW-0472">Membrane</keyword>
<sequence length="215" mass="23300">RSGKNARETIAAVKAKLDDLKSSLPAGVEIVTTYDRSKLIDRAVENLSHKLIEEFIVVALVCGIFLWHLRSSLVAIISLPVGVLIAFIVMRYQGINANIMSLGGIAIAIGAMVDAAVVMIENAHKKVEAWHAAHPGEELKGEHHWHVMTEAAAEVGPALFFCLLIITLSFIPVFTLEAQEGRLFGPLAFTKTYAMAAAAGLSVTLVPVLMGYWIR</sequence>
<feature type="non-terminal residue" evidence="2">
    <location>
        <position position="1"/>
    </location>
</feature>
<gene>
    <name evidence="2" type="ORF">VD17_29235</name>
</gene>
<organism evidence="2 3">
    <name type="scientific">Pseudomonas fluorescens</name>
    <dbReference type="NCBI Taxonomy" id="294"/>
    <lineage>
        <taxon>Bacteria</taxon>
        <taxon>Pseudomonadati</taxon>
        <taxon>Pseudomonadota</taxon>
        <taxon>Gammaproteobacteria</taxon>
        <taxon>Pseudomonadales</taxon>
        <taxon>Pseudomonadaceae</taxon>
        <taxon>Pseudomonas</taxon>
    </lineage>
</organism>
<feature type="non-terminal residue" evidence="2">
    <location>
        <position position="215"/>
    </location>
</feature>
<accession>A0A0F4UWF3</accession>
<proteinExistence type="predicted"/>
<evidence type="ECO:0000313" key="2">
    <source>
        <dbReference type="EMBL" id="KJZ60821.1"/>
    </source>
</evidence>
<dbReference type="RefSeq" id="WP_046056873.1">
    <property type="nucleotide sequence ID" value="NZ_LACH01000079.1"/>
</dbReference>